<comment type="catalytic activity">
    <reaction evidence="5">
        <text>a 2'-deoxyadenosine in DNA + S-adenosyl-L-methionine = an N(6)-methyl-2'-deoxyadenosine in DNA + S-adenosyl-L-homocysteine + H(+)</text>
        <dbReference type="Rhea" id="RHEA:15197"/>
        <dbReference type="Rhea" id="RHEA-COMP:12418"/>
        <dbReference type="Rhea" id="RHEA-COMP:12419"/>
        <dbReference type="ChEBI" id="CHEBI:15378"/>
        <dbReference type="ChEBI" id="CHEBI:57856"/>
        <dbReference type="ChEBI" id="CHEBI:59789"/>
        <dbReference type="ChEBI" id="CHEBI:90615"/>
        <dbReference type="ChEBI" id="CHEBI:90616"/>
        <dbReference type="EC" id="2.1.1.72"/>
    </reaction>
</comment>
<feature type="domain" description="Type II methyltransferase M.TaqI-like" evidence="6">
    <location>
        <begin position="349"/>
        <end position="579"/>
    </location>
</feature>
<dbReference type="PROSITE" id="PS00092">
    <property type="entry name" value="N6_MTASE"/>
    <property type="match status" value="1"/>
</dbReference>
<organism evidence="7 8">
    <name type="scientific">Deinococcus antarcticus</name>
    <dbReference type="NCBI Taxonomy" id="1298767"/>
    <lineage>
        <taxon>Bacteria</taxon>
        <taxon>Thermotogati</taxon>
        <taxon>Deinococcota</taxon>
        <taxon>Deinococci</taxon>
        <taxon>Deinococcales</taxon>
        <taxon>Deinococcaceae</taxon>
        <taxon>Deinococcus</taxon>
    </lineage>
</organism>
<evidence type="ECO:0000313" key="8">
    <source>
        <dbReference type="Proteomes" id="UP001595748"/>
    </source>
</evidence>
<evidence type="ECO:0000313" key="7">
    <source>
        <dbReference type="EMBL" id="MFC3860733.1"/>
    </source>
</evidence>
<evidence type="ECO:0000256" key="3">
    <source>
        <dbReference type="ARBA" id="ARBA00022679"/>
    </source>
</evidence>
<dbReference type="NCBIfam" id="NF033452">
    <property type="entry name" value="BREX_1_MTaseX"/>
    <property type="match status" value="1"/>
</dbReference>
<keyword evidence="3 7" id="KW-0808">Transferase</keyword>
<dbReference type="InterPro" id="IPR047939">
    <property type="entry name" value="BREX_1_PglX"/>
</dbReference>
<evidence type="ECO:0000256" key="1">
    <source>
        <dbReference type="ARBA" id="ARBA00011900"/>
    </source>
</evidence>
<comment type="caution">
    <text evidence="7">The sequence shown here is derived from an EMBL/GenBank/DDBJ whole genome shotgun (WGS) entry which is preliminary data.</text>
</comment>
<dbReference type="InterPro" id="IPR002052">
    <property type="entry name" value="DNA_methylase_N6_adenine_CS"/>
</dbReference>
<dbReference type="PANTHER" id="PTHR33841">
    <property type="entry name" value="DNA METHYLTRANSFERASE YEEA-RELATED"/>
    <property type="match status" value="1"/>
</dbReference>
<dbReference type="InterPro" id="IPR050953">
    <property type="entry name" value="N4_N6_ade-DNA_methylase"/>
</dbReference>
<keyword evidence="4" id="KW-0949">S-adenosyl-L-methionine</keyword>
<reference evidence="8" key="1">
    <citation type="journal article" date="2019" name="Int. J. Syst. Evol. Microbiol.">
        <title>The Global Catalogue of Microorganisms (GCM) 10K type strain sequencing project: providing services to taxonomists for standard genome sequencing and annotation.</title>
        <authorList>
            <consortium name="The Broad Institute Genomics Platform"/>
            <consortium name="The Broad Institute Genome Sequencing Center for Infectious Disease"/>
            <person name="Wu L."/>
            <person name="Ma J."/>
        </authorList>
    </citation>
    <scope>NUCLEOTIDE SEQUENCE [LARGE SCALE GENOMIC DNA]</scope>
    <source>
        <strain evidence="8">CCTCC AB 2013263</strain>
    </source>
</reference>
<accession>A0ABV8A4U7</accession>
<evidence type="ECO:0000256" key="5">
    <source>
        <dbReference type="ARBA" id="ARBA00047942"/>
    </source>
</evidence>
<dbReference type="InterPro" id="IPR011639">
    <property type="entry name" value="MethylTrfase_TaqI-like_dom"/>
</dbReference>
<evidence type="ECO:0000256" key="2">
    <source>
        <dbReference type="ARBA" id="ARBA00022603"/>
    </source>
</evidence>
<evidence type="ECO:0000256" key="4">
    <source>
        <dbReference type="ARBA" id="ARBA00022691"/>
    </source>
</evidence>
<name>A0ABV8A4U7_9DEIO</name>
<sequence>MNRTAVKNFAQWARRHLHDQARQRLALFGVTEKGIETPRRIEGGLIIGSQTLTLTPTDLGQYAALVRHYHDLNGTPKEKYQLLVDEIAYTWFNRLAALRFMEVNGYAERALSSDQEGQTDPNLVRDRMQLAAAGDLPNIIPELLDEWERLYQPGEVYRRLLVAQSAAFAPTLPFLFSRDRAWLELFLPDTLLNQDSIVRRMVADIPEEDWHDIEIVGWLYQFYISERKDEVFAQKGKYTPRDIPAATQLFTPHWIVRYMVENSLGRVWLEAHPESTLRQHMPYYLESENPAPQDSATQPNPDLKPEDLTVIDPACGSGHILVYAFDLLAHIYREQGYSDREIPALILTHNLHGLDIDERAAQLASFAVMMKARELNSRLFRREMPTLNILQVRSTRGLKLPNAGSRDMLGQFSTLSGGLTDADAFNPNDWQPLVNAFEDADHLGSLITPPTFSAERLRAQLHWLEQQGGLDAAALDDLQHLLKQAELLAKKYDAVVANPPYMGGAAYTPTLKSWVEKAYPRSKSDLFAVFMERGLNFARQGGIMGMVNQHSWMFLSSYEKLREHLLDHADLQTLLHLGARAFPEIGGEVVQTVAFTVANAKPNDNEAVYFRLVDYNNTEEKEKAVLEGRNRYTRRSQSDFEKIPGSPIAYWASDKTGDVFESSVVAGSIFNFCQGLATGENDQFLRAWYEVLRTKFKPNLTNREMAKSSSSRWFPYNKGGGFRRWYGNHEWVVNWEQDGKQIRAFGTESNGRPRSRAQNTEFYFQESLSWSKVTSGGFVIRYFPAGFVFDVAGCSVFYNGRDELLTLSAILNSKVSQPLMADLSPTLNFEVGQVAQMPLIPGWNAKGDAIAPVIEKVLSLSKTDWDNFETSWDFQTHPLLRHSTPSLPEAFSRWEAQSEAAFRELQRLEEENNRYWIDAYGLGDELTPEVPDDQVTIRRADLGRDVRSLLSYAVGCMMGRYSLDEPGLIHAGQPFDAGRHQKFAADKDGILPVTTDAYFEDDVASRFREFLRVAFGPEQLDANMDWVAASLGGQKAGESAEERIRRYFAAEFMSDHIQTYKKRPIYWLFTSGKKRGFGALVYLHRYSPDTLARLRTDYLLPLQGMLEARRERMAAERDAAGSTAARRQAERVLAGLAEQIAEVHSYDDSLKHAADMQIPLDLDDGVAFNYWLMSAAGQNYLTERAGRGVVKGLQDLVYSGTDLKLADLEKKSQWKRDLLAQEAGA</sequence>
<gene>
    <name evidence="7" type="primary">pglX</name>
    <name evidence="7" type="ORF">ACFOPQ_08150</name>
</gene>
<dbReference type="Proteomes" id="UP001595748">
    <property type="component" value="Unassembled WGS sequence"/>
</dbReference>
<dbReference type="RefSeq" id="WP_380076955.1">
    <property type="nucleotide sequence ID" value="NZ_JBHRZF010000092.1"/>
</dbReference>
<dbReference type="SUPFAM" id="SSF53335">
    <property type="entry name" value="S-adenosyl-L-methionine-dependent methyltransferases"/>
    <property type="match status" value="1"/>
</dbReference>
<dbReference type="PANTHER" id="PTHR33841:SF1">
    <property type="entry name" value="DNA METHYLTRANSFERASE A"/>
    <property type="match status" value="1"/>
</dbReference>
<dbReference type="GO" id="GO:0009007">
    <property type="term" value="F:site-specific DNA-methyltransferase (adenine-specific) activity"/>
    <property type="evidence" value="ECO:0007669"/>
    <property type="project" value="UniProtKB-EC"/>
</dbReference>
<dbReference type="GO" id="GO:0032259">
    <property type="term" value="P:methylation"/>
    <property type="evidence" value="ECO:0007669"/>
    <property type="project" value="UniProtKB-KW"/>
</dbReference>
<dbReference type="Gene3D" id="3.40.50.150">
    <property type="entry name" value="Vaccinia Virus protein VP39"/>
    <property type="match status" value="1"/>
</dbReference>
<dbReference type="Pfam" id="PF07669">
    <property type="entry name" value="Eco57I"/>
    <property type="match status" value="1"/>
</dbReference>
<protein>
    <recommendedName>
        <fullName evidence="1">site-specific DNA-methyltransferase (adenine-specific)</fullName>
        <ecNumber evidence="1">2.1.1.72</ecNumber>
    </recommendedName>
</protein>
<keyword evidence="8" id="KW-1185">Reference proteome</keyword>
<proteinExistence type="predicted"/>
<dbReference type="EMBL" id="JBHRZF010000092">
    <property type="protein sequence ID" value="MFC3860733.1"/>
    <property type="molecule type" value="Genomic_DNA"/>
</dbReference>
<dbReference type="EC" id="2.1.1.72" evidence="1"/>
<keyword evidence="2 7" id="KW-0489">Methyltransferase</keyword>
<dbReference type="PRINTS" id="PR00507">
    <property type="entry name" value="N12N6MTFRASE"/>
</dbReference>
<evidence type="ECO:0000259" key="6">
    <source>
        <dbReference type="Pfam" id="PF07669"/>
    </source>
</evidence>
<dbReference type="InterPro" id="IPR029063">
    <property type="entry name" value="SAM-dependent_MTases_sf"/>
</dbReference>